<evidence type="ECO:0000313" key="3">
    <source>
        <dbReference type="Proteomes" id="UP000283255"/>
    </source>
</evidence>
<feature type="domain" description="PBSX phage terminase small subunit-like N-terminal" evidence="1">
    <location>
        <begin position="28"/>
        <end position="51"/>
    </location>
</feature>
<dbReference type="Pfam" id="PF10668">
    <property type="entry name" value="Phage_terminase"/>
    <property type="match status" value="1"/>
</dbReference>
<name>A0A418YB34_9GAMM</name>
<dbReference type="InterPro" id="IPR018925">
    <property type="entry name" value="XtmA-like_N"/>
</dbReference>
<evidence type="ECO:0000259" key="1">
    <source>
        <dbReference type="Pfam" id="PF10668"/>
    </source>
</evidence>
<reference evidence="2 3" key="1">
    <citation type="submission" date="2018-09" db="EMBL/GenBank/DDBJ databases">
        <authorList>
            <person name="Wang F."/>
        </authorList>
    </citation>
    <scope>NUCLEOTIDE SEQUENCE [LARGE SCALE GENOMIC DNA]</scope>
    <source>
        <strain evidence="2 3">PLHSC7-2</strain>
    </source>
</reference>
<proteinExistence type="predicted"/>
<dbReference type="EMBL" id="QZCH01000028">
    <property type="protein sequence ID" value="RJG40163.1"/>
    <property type="molecule type" value="Genomic_DNA"/>
</dbReference>
<dbReference type="AlphaFoldDB" id="A0A418YB34"/>
<keyword evidence="3" id="KW-1185">Reference proteome</keyword>
<dbReference type="Proteomes" id="UP000283255">
    <property type="component" value="Unassembled WGS sequence"/>
</dbReference>
<comment type="caution">
    <text evidence="2">The sequence shown here is derived from an EMBL/GenBank/DDBJ whole genome shotgun (WGS) entry which is preliminary data.</text>
</comment>
<gene>
    <name evidence="2" type="ORF">D1Z90_17105</name>
</gene>
<accession>A0A418YB34</accession>
<dbReference type="RefSeq" id="WP_119912013.1">
    <property type="nucleotide sequence ID" value="NZ_QZCH01000028.1"/>
</dbReference>
<evidence type="ECO:0000313" key="2">
    <source>
        <dbReference type="EMBL" id="RJG40163.1"/>
    </source>
</evidence>
<protein>
    <submittedName>
        <fullName evidence="2">Transcriptional regulator</fullName>
    </submittedName>
</protein>
<reference evidence="2 3" key="2">
    <citation type="submission" date="2019-01" db="EMBL/GenBank/DDBJ databases">
        <title>Motilimonas pumilus sp. nov., isolated from the gut of sea cucumber (Apostichopus japonicus).</title>
        <authorList>
            <person name="Wang F.-Q."/>
            <person name="Ren L.-H."/>
            <person name="Lin Y.-W."/>
            <person name="Sun G.-H."/>
            <person name="Du Z.-J."/>
            <person name="Zhao J.-X."/>
            <person name="Liu X.-J."/>
            <person name="Liu L.-J."/>
        </authorList>
    </citation>
    <scope>NUCLEOTIDE SEQUENCE [LARGE SCALE GENOMIC DNA]</scope>
    <source>
        <strain evidence="2 3">PLHSC7-2</strain>
    </source>
</reference>
<dbReference type="OrthoDB" id="9803878at2"/>
<organism evidence="2 3">
    <name type="scientific">Motilimonas pumila</name>
    <dbReference type="NCBI Taxonomy" id="2303987"/>
    <lineage>
        <taxon>Bacteria</taxon>
        <taxon>Pseudomonadati</taxon>
        <taxon>Pseudomonadota</taxon>
        <taxon>Gammaproteobacteria</taxon>
        <taxon>Alteromonadales</taxon>
        <taxon>Alteromonadales genera incertae sedis</taxon>
        <taxon>Motilimonas</taxon>
    </lineage>
</organism>
<sequence>MTHKRHANATTTLEMREFIQQSDLPVAKLAKILNISESTVRKWKKRDNVEDVSTKPVRLNTTLCPEQEYVVVQLKIILHFSLNKLLSVTRTHIHPQMSRSALARCLKRHGVSQLDAQSPEPLATGRFDELHIGQDEHDCQHFSINQHTLADALQLSTDNKQAVVQVLAKQIPPQHCQGEKTFMFVASDPTTDWAYVDIYRDSAKAASTRYMRYVLNHAPFHMRRTLANNYDVFRKKFGSQTVFELTP</sequence>